<dbReference type="InParanoid" id="K1WIB1"/>
<dbReference type="KEGG" id="mbe:MBM_09907"/>
<sequence>MSAKPACGSDEVEPRDRSRSVQATQPALKVATVRLTATNEEHASTQEVLARGSPGACFRKFWNLDDVHRCLAFCIRDGSDDIEPRSSLHLPSIVSTASEMRYYSLSLSLSFAALAAVASAANLADYDPQPGVQEEFRPFFQALVDAAEDPAVTTGYTDYFPADGMQTTLTLHCVGASGIQACKDYFLQDGRQLVHWPNTTFVVDNNATATVYEAHGRIENTYVDGNCSQIYYKTQYTVLKTDQRVDAPPNLSLKPEGQVYWYHDYYMSPTTVPSDIPCDSLKA</sequence>
<dbReference type="EMBL" id="JH921477">
    <property type="protein sequence ID" value="EKD11937.1"/>
    <property type="molecule type" value="Genomic_DNA"/>
</dbReference>
<evidence type="ECO:0000313" key="2">
    <source>
        <dbReference type="EMBL" id="EKD11937.1"/>
    </source>
</evidence>
<gene>
    <name evidence="2" type="ORF">MBM_09907</name>
</gene>
<proteinExistence type="predicted"/>
<dbReference type="OrthoDB" id="5176208at2759"/>
<dbReference type="GeneID" id="18765842"/>
<feature type="region of interest" description="Disordered" evidence="1">
    <location>
        <begin position="1"/>
        <end position="24"/>
    </location>
</feature>
<evidence type="ECO:0000313" key="3">
    <source>
        <dbReference type="Proteomes" id="UP000006753"/>
    </source>
</evidence>
<evidence type="ECO:0000256" key="1">
    <source>
        <dbReference type="SAM" id="MobiDB-lite"/>
    </source>
</evidence>
<dbReference type="AlphaFoldDB" id="K1WIB1"/>
<reference evidence="2 3" key="1">
    <citation type="journal article" date="2012" name="BMC Genomics">
        <title>Sequencing the genome of Marssonina brunnea reveals fungus-poplar co-evolution.</title>
        <authorList>
            <person name="Zhu S."/>
            <person name="Cao Y.-Z."/>
            <person name="Jiang C."/>
            <person name="Tan B.-Y."/>
            <person name="Wang Z."/>
            <person name="Feng S."/>
            <person name="Zhang L."/>
            <person name="Su X.-H."/>
            <person name="Brejova B."/>
            <person name="Vinar T."/>
            <person name="Xu M."/>
            <person name="Wang M.-X."/>
            <person name="Zhang S.-G."/>
            <person name="Huang M.-R."/>
            <person name="Wu R."/>
            <person name="Zhou Y."/>
        </authorList>
    </citation>
    <scope>NUCLEOTIDE SEQUENCE [LARGE SCALE GENOMIC DNA]</scope>
    <source>
        <strain evidence="2 3">MB_m1</strain>
    </source>
</reference>
<organism evidence="2 3">
    <name type="scientific">Marssonina brunnea f. sp. multigermtubi (strain MB_m1)</name>
    <name type="common">Marssonina leaf spot fungus</name>
    <dbReference type="NCBI Taxonomy" id="1072389"/>
    <lineage>
        <taxon>Eukaryota</taxon>
        <taxon>Fungi</taxon>
        <taxon>Dikarya</taxon>
        <taxon>Ascomycota</taxon>
        <taxon>Pezizomycotina</taxon>
        <taxon>Leotiomycetes</taxon>
        <taxon>Helotiales</taxon>
        <taxon>Drepanopezizaceae</taxon>
        <taxon>Drepanopeziza</taxon>
    </lineage>
</organism>
<accession>K1WIB1</accession>
<dbReference type="HOGENOM" id="CLU_983796_0_0_1"/>
<keyword evidence="3" id="KW-1185">Reference proteome</keyword>
<dbReference type="eggNOG" id="ENOG502SPGQ">
    <property type="taxonomic scope" value="Eukaryota"/>
</dbReference>
<protein>
    <submittedName>
        <fullName evidence="2">Uncharacterized protein</fullName>
    </submittedName>
</protein>
<name>K1WIB1_MARBU</name>
<dbReference type="Proteomes" id="UP000006753">
    <property type="component" value="Unassembled WGS sequence"/>
</dbReference>